<evidence type="ECO:0000256" key="3">
    <source>
        <dbReference type="SAM" id="SignalP"/>
    </source>
</evidence>
<dbReference type="Pfam" id="PF01183">
    <property type="entry name" value="Glyco_hydro_25"/>
    <property type="match status" value="1"/>
</dbReference>
<organism evidence="4 5">
    <name type="scientific">Leifsonia xyli subsp. xyli</name>
    <dbReference type="NCBI Taxonomy" id="59736"/>
    <lineage>
        <taxon>Bacteria</taxon>
        <taxon>Bacillati</taxon>
        <taxon>Actinomycetota</taxon>
        <taxon>Actinomycetes</taxon>
        <taxon>Micrococcales</taxon>
        <taxon>Microbacteriaceae</taxon>
        <taxon>Leifsonia</taxon>
    </lineage>
</organism>
<dbReference type="SUPFAM" id="SSF51445">
    <property type="entry name" value="(Trans)glycosidases"/>
    <property type="match status" value="1"/>
</dbReference>
<comment type="caution">
    <text evidence="4">The sequence shown here is derived from an EMBL/GenBank/DDBJ whole genome shotgun (WGS) entry which is preliminary data.</text>
</comment>
<accession>A0A1E2SM16</accession>
<proteinExistence type="inferred from homology"/>
<feature type="chain" id="PRO_5009116823" evidence="3">
    <location>
        <begin position="43"/>
        <end position="121"/>
    </location>
</feature>
<dbReference type="InterPro" id="IPR017853">
    <property type="entry name" value="GH"/>
</dbReference>
<reference evidence="4 5" key="1">
    <citation type="submission" date="2015-11" db="EMBL/GenBank/DDBJ databases">
        <authorList>
            <person name="Zhang Y."/>
            <person name="Guo Z."/>
        </authorList>
    </citation>
    <scope>NUCLEOTIDE SEQUENCE [LARGE SCALE GENOMIC DNA]</scope>
    <source>
        <strain evidence="5">gdw1</strain>
    </source>
</reference>
<name>A0A1E2SM16_LEIXY</name>
<protein>
    <submittedName>
        <fullName evidence="4">Uncharacterized protein</fullName>
    </submittedName>
</protein>
<dbReference type="PROSITE" id="PS51904">
    <property type="entry name" value="GLYCOSYL_HYDROL_F25_2"/>
    <property type="match status" value="1"/>
</dbReference>
<dbReference type="Proteomes" id="UP000094426">
    <property type="component" value="Unassembled WGS sequence"/>
</dbReference>
<comment type="similarity">
    <text evidence="1">Belongs to the glycosyl hydrolase 25 family.</text>
</comment>
<evidence type="ECO:0000256" key="2">
    <source>
        <dbReference type="SAM" id="MobiDB-lite"/>
    </source>
</evidence>
<keyword evidence="3" id="KW-0732">Signal</keyword>
<dbReference type="InterPro" id="IPR002053">
    <property type="entry name" value="Glyco_hydro_25"/>
</dbReference>
<feature type="compositionally biased region" description="Basic and acidic residues" evidence="2">
    <location>
        <begin position="45"/>
        <end position="56"/>
    </location>
</feature>
<evidence type="ECO:0000313" key="4">
    <source>
        <dbReference type="EMBL" id="ODA90648.1"/>
    </source>
</evidence>
<sequence>MTVQKTKPRSRHRSVRSAFLSALTAATLALALGLGGSLSAAAAVPDRDGDPTRDHSGSTLTNDRVFRVTPRSLRATPAFDFLRGNDVSAWQPDVDWSDAVSKGARFVYIKATEDDDYVSSQ</sequence>
<dbReference type="InterPro" id="IPR006311">
    <property type="entry name" value="TAT_signal"/>
</dbReference>
<feature type="region of interest" description="Disordered" evidence="2">
    <location>
        <begin position="41"/>
        <end position="62"/>
    </location>
</feature>
<dbReference type="Gene3D" id="3.20.20.80">
    <property type="entry name" value="Glycosidases"/>
    <property type="match status" value="1"/>
</dbReference>
<dbReference type="GO" id="GO:0003796">
    <property type="term" value="F:lysozyme activity"/>
    <property type="evidence" value="ECO:0007669"/>
    <property type="project" value="InterPro"/>
</dbReference>
<dbReference type="GO" id="GO:0016998">
    <property type="term" value="P:cell wall macromolecule catabolic process"/>
    <property type="evidence" value="ECO:0007669"/>
    <property type="project" value="InterPro"/>
</dbReference>
<dbReference type="GO" id="GO:0009253">
    <property type="term" value="P:peptidoglycan catabolic process"/>
    <property type="evidence" value="ECO:0007669"/>
    <property type="project" value="InterPro"/>
</dbReference>
<evidence type="ECO:0000256" key="1">
    <source>
        <dbReference type="ARBA" id="ARBA00010646"/>
    </source>
</evidence>
<dbReference type="PROSITE" id="PS51318">
    <property type="entry name" value="TAT"/>
    <property type="match status" value="1"/>
</dbReference>
<dbReference type="AlphaFoldDB" id="A0A1E2SM16"/>
<dbReference type="EMBL" id="LNZG01000009">
    <property type="protein sequence ID" value="ODA90648.1"/>
    <property type="molecule type" value="Genomic_DNA"/>
</dbReference>
<evidence type="ECO:0000313" key="5">
    <source>
        <dbReference type="Proteomes" id="UP000094426"/>
    </source>
</evidence>
<gene>
    <name evidence="4" type="ORF">ATY41_09505</name>
</gene>
<feature type="signal peptide" evidence="3">
    <location>
        <begin position="1"/>
        <end position="42"/>
    </location>
</feature>